<evidence type="ECO:0000256" key="7">
    <source>
        <dbReference type="ARBA" id="ARBA00016549"/>
    </source>
</evidence>
<organism evidence="14 15">
    <name type="scientific">Amycolatopsis camponoti</name>
    <dbReference type="NCBI Taxonomy" id="2606593"/>
    <lineage>
        <taxon>Bacteria</taxon>
        <taxon>Bacillati</taxon>
        <taxon>Actinomycetota</taxon>
        <taxon>Actinomycetes</taxon>
        <taxon>Pseudonocardiales</taxon>
        <taxon>Pseudonocardiaceae</taxon>
        <taxon>Amycolatopsis</taxon>
    </lineage>
</organism>
<feature type="binding site" evidence="13">
    <location>
        <begin position="85"/>
        <end position="88"/>
    </location>
    <ligand>
        <name>substrate</name>
    </ligand>
</feature>
<evidence type="ECO:0000256" key="5">
    <source>
        <dbReference type="ARBA" id="ARBA00012213"/>
    </source>
</evidence>
<dbReference type="GO" id="GO:0008948">
    <property type="term" value="F:oxaloacetate decarboxylase activity"/>
    <property type="evidence" value="ECO:0007669"/>
    <property type="project" value="UniProtKB-EC"/>
</dbReference>
<evidence type="ECO:0000256" key="13">
    <source>
        <dbReference type="PIRSR" id="PIRSR605493-1"/>
    </source>
</evidence>
<feature type="binding site" evidence="13">
    <location>
        <position position="107"/>
    </location>
    <ligand>
        <name>substrate</name>
    </ligand>
</feature>
<dbReference type="EMBL" id="CABVGP010000004">
    <property type="protein sequence ID" value="VVJ25109.1"/>
    <property type="molecule type" value="Genomic_DNA"/>
</dbReference>
<dbReference type="RefSeq" id="WP_155549741.1">
    <property type="nucleotide sequence ID" value="NZ_CABVGP010000004.1"/>
</dbReference>
<dbReference type="PANTHER" id="PTHR33254">
    <property type="entry name" value="4-HYDROXY-4-METHYL-2-OXOGLUTARATE ALDOLASE 3-RELATED"/>
    <property type="match status" value="1"/>
</dbReference>
<dbReference type="AlphaFoldDB" id="A0A6I8M814"/>
<protein>
    <recommendedName>
        <fullName evidence="7">Putative 4-hydroxy-4-methyl-2-oxoglutarate aldolase</fullName>
        <ecNumber evidence="6">4.1.1.112</ecNumber>
        <ecNumber evidence="5">4.1.3.17</ecNumber>
    </recommendedName>
    <alternativeName>
        <fullName evidence="11">Oxaloacetate decarboxylase</fullName>
    </alternativeName>
    <alternativeName>
        <fullName evidence="9">Regulator of ribonuclease activity homolog</fullName>
    </alternativeName>
    <alternativeName>
        <fullName evidence="10">RraA-like protein</fullName>
    </alternativeName>
</protein>
<dbReference type="InterPro" id="IPR036704">
    <property type="entry name" value="RraA/RraA-like_sf"/>
</dbReference>
<dbReference type="EC" id="4.1.3.17" evidence="5"/>
<evidence type="ECO:0000313" key="15">
    <source>
        <dbReference type="Proteomes" id="UP000399805"/>
    </source>
</evidence>
<reference evidence="14 15" key="1">
    <citation type="submission" date="2019-09" db="EMBL/GenBank/DDBJ databases">
        <authorList>
            <person name="Leyn A S."/>
        </authorList>
    </citation>
    <scope>NUCLEOTIDE SEQUENCE [LARGE SCALE GENOMIC DNA]</scope>
    <source>
        <strain evidence="14">AA231_1</strain>
    </source>
</reference>
<name>A0A6I8M814_9PSEU</name>
<dbReference type="PANTHER" id="PTHR33254:SF4">
    <property type="entry name" value="4-HYDROXY-4-METHYL-2-OXOGLUTARATE ALDOLASE 3-RELATED"/>
    <property type="match status" value="1"/>
</dbReference>
<evidence type="ECO:0000256" key="6">
    <source>
        <dbReference type="ARBA" id="ARBA00012947"/>
    </source>
</evidence>
<evidence type="ECO:0000256" key="4">
    <source>
        <dbReference type="ARBA" id="ARBA00011233"/>
    </source>
</evidence>
<dbReference type="EC" id="4.1.1.112" evidence="6"/>
<dbReference type="GO" id="GO:0032259">
    <property type="term" value="P:methylation"/>
    <property type="evidence" value="ECO:0007669"/>
    <property type="project" value="UniProtKB-KW"/>
</dbReference>
<keyword evidence="13" id="KW-0460">Magnesium</keyword>
<comment type="cofactor">
    <cofactor evidence="13">
        <name>Mg(2+)</name>
        <dbReference type="ChEBI" id="CHEBI:18420"/>
    </cofactor>
</comment>
<evidence type="ECO:0000313" key="14">
    <source>
        <dbReference type="EMBL" id="VVJ25109.1"/>
    </source>
</evidence>
<evidence type="ECO:0000256" key="10">
    <source>
        <dbReference type="ARBA" id="ARBA00030169"/>
    </source>
</evidence>
<keyword evidence="13" id="KW-0479">Metal-binding</keyword>
<evidence type="ECO:0000256" key="3">
    <source>
        <dbReference type="ARBA" id="ARBA00008621"/>
    </source>
</evidence>
<dbReference type="Proteomes" id="UP000399805">
    <property type="component" value="Unassembled WGS sequence"/>
</dbReference>
<dbReference type="Pfam" id="PF03737">
    <property type="entry name" value="RraA-like"/>
    <property type="match status" value="1"/>
</dbReference>
<dbReference type="GO" id="GO:0008168">
    <property type="term" value="F:methyltransferase activity"/>
    <property type="evidence" value="ECO:0007669"/>
    <property type="project" value="UniProtKB-KW"/>
</dbReference>
<evidence type="ECO:0000256" key="9">
    <source>
        <dbReference type="ARBA" id="ARBA00029596"/>
    </source>
</evidence>
<evidence type="ECO:0000256" key="8">
    <source>
        <dbReference type="ARBA" id="ARBA00025046"/>
    </source>
</evidence>
<keyword evidence="14" id="KW-0489">Methyltransferase</keyword>
<dbReference type="Gene3D" id="3.50.30.40">
    <property type="entry name" value="Ribonuclease E inhibitor RraA/RraA-like"/>
    <property type="match status" value="1"/>
</dbReference>
<feature type="binding site" evidence="13">
    <location>
        <position position="108"/>
    </location>
    <ligand>
        <name>Mg(2+)</name>
        <dbReference type="ChEBI" id="CHEBI:18420"/>
    </ligand>
</feature>
<dbReference type="SUPFAM" id="SSF89562">
    <property type="entry name" value="RraA-like"/>
    <property type="match status" value="1"/>
</dbReference>
<comment type="catalytic activity">
    <reaction evidence="1">
        <text>4-hydroxy-4-methyl-2-oxoglutarate = 2 pyruvate</text>
        <dbReference type="Rhea" id="RHEA:22748"/>
        <dbReference type="ChEBI" id="CHEBI:15361"/>
        <dbReference type="ChEBI" id="CHEBI:58276"/>
        <dbReference type="EC" id="4.1.3.17"/>
    </reaction>
</comment>
<comment type="subunit">
    <text evidence="4">Homotrimer.</text>
</comment>
<keyword evidence="14" id="KW-0808">Transferase</keyword>
<comment type="similarity">
    <text evidence="3">Belongs to the class II aldolase/RraA-like family.</text>
</comment>
<evidence type="ECO:0000256" key="2">
    <source>
        <dbReference type="ARBA" id="ARBA00001968"/>
    </source>
</evidence>
<dbReference type="GO" id="GO:0046872">
    <property type="term" value="F:metal ion binding"/>
    <property type="evidence" value="ECO:0007669"/>
    <property type="project" value="UniProtKB-KW"/>
</dbReference>
<evidence type="ECO:0000256" key="11">
    <source>
        <dbReference type="ARBA" id="ARBA00032305"/>
    </source>
</evidence>
<accession>A0A6I8M814</accession>
<keyword evidence="15" id="KW-1185">Reference proteome</keyword>
<proteinExistence type="inferred from homology"/>
<comment type="cofactor">
    <cofactor evidence="2">
        <name>a divalent metal cation</name>
        <dbReference type="ChEBI" id="CHEBI:60240"/>
    </cofactor>
</comment>
<evidence type="ECO:0000256" key="12">
    <source>
        <dbReference type="ARBA" id="ARBA00047973"/>
    </source>
</evidence>
<comment type="function">
    <text evidence="8">Catalyzes the aldol cleavage of 4-hydroxy-4-methyl-2-oxoglutarate (HMG) into 2 molecules of pyruvate. Also contains a secondary oxaloacetate (OAA) decarboxylase activity due to the common pyruvate enolate transition state formed following C-C bond cleavage in the retro-aldol and decarboxylation reactions.</text>
</comment>
<gene>
    <name evidence="14" type="ORF">AA23TX_09859</name>
</gene>
<dbReference type="GO" id="GO:0047443">
    <property type="term" value="F:4-hydroxy-4-methyl-2-oxoglutarate aldolase activity"/>
    <property type="evidence" value="ECO:0007669"/>
    <property type="project" value="UniProtKB-EC"/>
</dbReference>
<dbReference type="CDD" id="cd16841">
    <property type="entry name" value="RraA_family"/>
    <property type="match status" value="1"/>
</dbReference>
<sequence>MDLSTRFASLTTAHLADACIRAGLPVRCAPAATRAVVSGTRLLGPAVPARHVGSVDVFLEAFEHAPAGGVLVVDNGGRLDESCVGDLVVLEARAAGLAGVVIWGLHRDTADIRAIGLPVFSLGSIPTGPLALGPRIDGGLAEAIVGPWRIGPADLVAGDDDGVVFLPQDRADELFTLAEGIRDTERRQAERIRAGEPLRDQVRFAEFLAARETDPGLTFRAHLRAVGGAIEE</sequence>
<evidence type="ECO:0000256" key="1">
    <source>
        <dbReference type="ARBA" id="ARBA00001342"/>
    </source>
</evidence>
<dbReference type="InterPro" id="IPR005493">
    <property type="entry name" value="RraA/RraA-like"/>
</dbReference>
<comment type="catalytic activity">
    <reaction evidence="12">
        <text>oxaloacetate + H(+) = pyruvate + CO2</text>
        <dbReference type="Rhea" id="RHEA:15641"/>
        <dbReference type="ChEBI" id="CHEBI:15361"/>
        <dbReference type="ChEBI" id="CHEBI:15378"/>
        <dbReference type="ChEBI" id="CHEBI:16452"/>
        <dbReference type="ChEBI" id="CHEBI:16526"/>
        <dbReference type="EC" id="4.1.1.112"/>
    </reaction>
</comment>